<keyword evidence="7" id="KW-1185">Reference proteome</keyword>
<protein>
    <recommendedName>
        <fullName evidence="8">Cof-type HAD-IIB family hydrolase</fullName>
    </recommendedName>
</protein>
<comment type="cofactor">
    <cofactor evidence="1">
        <name>Mg(2+)</name>
        <dbReference type="ChEBI" id="CHEBI:18420"/>
    </cofactor>
</comment>
<dbReference type="InterPro" id="IPR000150">
    <property type="entry name" value="Cof"/>
</dbReference>
<dbReference type="SFLD" id="SFLDG01140">
    <property type="entry name" value="C2.B:_Phosphomannomutase_and_P"/>
    <property type="match status" value="1"/>
</dbReference>
<proteinExistence type="inferred from homology"/>
<dbReference type="AlphaFoldDB" id="A0A172WD09"/>
<evidence type="ECO:0000256" key="4">
    <source>
        <dbReference type="ARBA" id="ARBA00022842"/>
    </source>
</evidence>
<reference evidence="6 7" key="1">
    <citation type="submission" date="2015-04" db="EMBL/GenBank/DDBJ databases">
        <title>Buchnera aphidicola assembly.</title>
        <authorList>
            <person name="Zhang Y."/>
        </authorList>
    </citation>
    <scope>NUCLEOTIDE SEQUENCE [LARGE SCALE GENOMIC DNA]</scope>
    <source>
        <strain evidence="6 7">SC</strain>
    </source>
</reference>
<evidence type="ECO:0000256" key="5">
    <source>
        <dbReference type="ARBA" id="ARBA00034778"/>
    </source>
</evidence>
<dbReference type="NCBIfam" id="TIGR00099">
    <property type="entry name" value="Cof-subfamily"/>
    <property type="match status" value="1"/>
</dbReference>
<evidence type="ECO:0000256" key="2">
    <source>
        <dbReference type="ARBA" id="ARBA00022723"/>
    </source>
</evidence>
<dbReference type="InterPro" id="IPR036412">
    <property type="entry name" value="HAD-like_sf"/>
</dbReference>
<organism evidence="6 7">
    <name type="scientific">Buchnera aphidicola subsp. Schlechtendalia chinensis</name>
    <dbReference type="NCBI Taxonomy" id="118110"/>
    <lineage>
        <taxon>Bacteria</taxon>
        <taxon>Pseudomonadati</taxon>
        <taxon>Pseudomonadota</taxon>
        <taxon>Gammaproteobacteria</taxon>
        <taxon>Enterobacterales</taxon>
        <taxon>Erwiniaceae</taxon>
        <taxon>Buchnera</taxon>
    </lineage>
</organism>
<dbReference type="SFLD" id="SFLDS00003">
    <property type="entry name" value="Haloacid_Dehalogenase"/>
    <property type="match status" value="1"/>
</dbReference>
<dbReference type="Proteomes" id="UP000077654">
    <property type="component" value="Chromosome"/>
</dbReference>
<evidence type="ECO:0000256" key="3">
    <source>
        <dbReference type="ARBA" id="ARBA00022801"/>
    </source>
</evidence>
<dbReference type="NCBIfam" id="TIGR01484">
    <property type="entry name" value="HAD-SF-IIB"/>
    <property type="match status" value="1"/>
</dbReference>
<keyword evidence="4" id="KW-0460">Magnesium</keyword>
<sequence length="270" mass="30575">MYYHIISSDLDGTLLAPNSSLTDLTINVVQSLVKKGVYFIIATGRHYFEAIKVRNNLGILTFLITSNGARIYDPYDQLVYSSNVNKYVILDLIKLCSLDKDILIQLYSHDSWYISNNYSNNGVNLYNSFGFKYTLLDLKNLIFLDFNKVFFTSSNLNKLHFLQKYILDNFKSKVNVNFSCSNCLEVVSNEVSKGNALQLVSNLLGISLKKCLSFGDGMNDKDMLEISGKGCIMKNGQHFLKESLSDFEVIGSNFEDGVANYLIKIFNLLE</sequence>
<dbReference type="RefSeq" id="WP_075473761.1">
    <property type="nucleotide sequence ID" value="NZ_CP011299.1"/>
</dbReference>
<dbReference type="OrthoDB" id="5498330at2"/>
<dbReference type="InterPro" id="IPR023214">
    <property type="entry name" value="HAD_sf"/>
</dbReference>
<dbReference type="InterPro" id="IPR006379">
    <property type="entry name" value="HAD-SF_hydro_IIB"/>
</dbReference>
<dbReference type="EMBL" id="CP011299">
    <property type="protein sequence ID" value="ANF16852.1"/>
    <property type="molecule type" value="Genomic_DNA"/>
</dbReference>
<evidence type="ECO:0008006" key="8">
    <source>
        <dbReference type="Google" id="ProtNLM"/>
    </source>
</evidence>
<keyword evidence="3" id="KW-0378">Hydrolase</keyword>
<dbReference type="Gene3D" id="3.30.1240.10">
    <property type="match status" value="1"/>
</dbReference>
<evidence type="ECO:0000313" key="6">
    <source>
        <dbReference type="EMBL" id="ANF16852.1"/>
    </source>
</evidence>
<dbReference type="PROSITE" id="PS01228">
    <property type="entry name" value="COF_1"/>
    <property type="match status" value="1"/>
</dbReference>
<gene>
    <name evidence="6" type="ORF">XW81_00140</name>
</gene>
<comment type="similarity">
    <text evidence="5">Belongs to the HAD-like hydrolase superfamily. Cof family.</text>
</comment>
<name>A0A172WD09_BUCSC</name>
<evidence type="ECO:0000256" key="1">
    <source>
        <dbReference type="ARBA" id="ARBA00001946"/>
    </source>
</evidence>
<evidence type="ECO:0000313" key="7">
    <source>
        <dbReference type="Proteomes" id="UP000077654"/>
    </source>
</evidence>
<keyword evidence="2" id="KW-0479">Metal-binding</keyword>
<dbReference type="SUPFAM" id="SSF56784">
    <property type="entry name" value="HAD-like"/>
    <property type="match status" value="1"/>
</dbReference>
<dbReference type="STRING" id="118110.XW81_00140"/>
<dbReference type="GO" id="GO:0000287">
    <property type="term" value="F:magnesium ion binding"/>
    <property type="evidence" value="ECO:0007669"/>
    <property type="project" value="UniProtKB-ARBA"/>
</dbReference>
<dbReference type="PANTHER" id="PTHR47267:SF4">
    <property type="entry name" value="PYRIDOXAL PHOSPHATE PHOSPHATASE YIGL"/>
    <property type="match status" value="1"/>
</dbReference>
<dbReference type="GO" id="GO:0016791">
    <property type="term" value="F:phosphatase activity"/>
    <property type="evidence" value="ECO:0007669"/>
    <property type="project" value="UniProtKB-ARBA"/>
</dbReference>
<dbReference type="CDD" id="cd07516">
    <property type="entry name" value="HAD_Pase"/>
    <property type="match status" value="1"/>
</dbReference>
<dbReference type="Pfam" id="PF08282">
    <property type="entry name" value="Hydrolase_3"/>
    <property type="match status" value="1"/>
</dbReference>
<dbReference type="PATRIC" id="fig|118110.3.peg.27"/>
<accession>A0A172WD09</accession>
<dbReference type="Gene3D" id="3.40.50.1000">
    <property type="entry name" value="HAD superfamily/HAD-like"/>
    <property type="match status" value="1"/>
</dbReference>
<dbReference type="PANTHER" id="PTHR47267">
    <property type="match status" value="1"/>
</dbReference>